<dbReference type="HOGENOM" id="CLU_023001_1_0_1"/>
<dbReference type="GO" id="GO:0005634">
    <property type="term" value="C:nucleus"/>
    <property type="evidence" value="ECO:0007669"/>
    <property type="project" value="TreeGrafter"/>
</dbReference>
<dbReference type="PANTHER" id="PTHR13271">
    <property type="entry name" value="UNCHARACTERIZED PUTATIVE METHYLTRANSFERASE"/>
    <property type="match status" value="1"/>
</dbReference>
<evidence type="ECO:0000313" key="1">
    <source>
        <dbReference type="EMBL" id="EDR00549.1"/>
    </source>
</evidence>
<dbReference type="GO" id="GO:0016279">
    <property type="term" value="F:protein-lysine N-methyltransferase activity"/>
    <property type="evidence" value="ECO:0007669"/>
    <property type="project" value="TreeGrafter"/>
</dbReference>
<gene>
    <name evidence="1" type="ORF">LACBIDRAFT_313280</name>
</gene>
<dbReference type="InterPro" id="IPR050600">
    <property type="entry name" value="SETD3_SETD6_MTase"/>
</dbReference>
<dbReference type="RefSeq" id="XP_001888776.1">
    <property type="nucleotide sequence ID" value="XM_001888741.1"/>
</dbReference>
<sequence length="378" mass="41845">MKQEELIQYYHDVGEPLLLRNSGIWKGFSSGSVTPTLEGFLRAYSLVSSRAFLVDAYHGLSMVPIADALVFFRVSVSDNFLERCAFCRFNHVHENHVHLESDFNVCPECGSLTECAHDRDGVLADLVNNNASENDSFYEMVSNIPIPPHSEVFNTYGDNLTNAQLLTRYGFTLDANENDNLTWTIDEVSQICKQLGELLRIINDDFTVNQLQEIFCQSQLIYNTPPGLFLGINGDGRVSDKLWILLGLLSSDRGTSAGPTALLRRLIDLQLLVESQTQFSDDSDSENNQSIPLGADPALLDMLLKMAYSIVSLCGARKRNGGVPASEYQNLGDVLDALPPAQSRTRTAVAVVMSERSILDSCEAAWIDVLTAVRRRVG</sequence>
<reference evidence="1 2" key="1">
    <citation type="journal article" date="2008" name="Nature">
        <title>The genome of Laccaria bicolor provides insights into mycorrhizal symbiosis.</title>
        <authorList>
            <person name="Martin F."/>
            <person name="Aerts A."/>
            <person name="Ahren D."/>
            <person name="Brun A."/>
            <person name="Danchin E.G.J."/>
            <person name="Duchaussoy F."/>
            <person name="Gibon J."/>
            <person name="Kohler A."/>
            <person name="Lindquist E."/>
            <person name="Pereda V."/>
            <person name="Salamov A."/>
            <person name="Shapiro H.J."/>
            <person name="Wuyts J."/>
            <person name="Blaudez D."/>
            <person name="Buee M."/>
            <person name="Brokstein P."/>
            <person name="Canbaeck B."/>
            <person name="Cohen D."/>
            <person name="Courty P.E."/>
            <person name="Coutinho P.M."/>
            <person name="Delaruelle C."/>
            <person name="Detter J.C."/>
            <person name="Deveau A."/>
            <person name="DiFazio S."/>
            <person name="Duplessis S."/>
            <person name="Fraissinet-Tachet L."/>
            <person name="Lucic E."/>
            <person name="Frey-Klett P."/>
            <person name="Fourrey C."/>
            <person name="Feussner I."/>
            <person name="Gay G."/>
            <person name="Grimwood J."/>
            <person name="Hoegger P.J."/>
            <person name="Jain P."/>
            <person name="Kilaru S."/>
            <person name="Labbe J."/>
            <person name="Lin Y.C."/>
            <person name="Legue V."/>
            <person name="Le Tacon F."/>
            <person name="Marmeisse R."/>
            <person name="Melayah D."/>
            <person name="Montanini B."/>
            <person name="Muratet M."/>
            <person name="Nehls U."/>
            <person name="Niculita-Hirzel H."/>
            <person name="Oudot-Le Secq M.P."/>
            <person name="Peter M."/>
            <person name="Quesneville H."/>
            <person name="Rajashekar B."/>
            <person name="Reich M."/>
            <person name="Rouhier N."/>
            <person name="Schmutz J."/>
            <person name="Yin T."/>
            <person name="Chalot M."/>
            <person name="Henrissat B."/>
            <person name="Kuees U."/>
            <person name="Lucas S."/>
            <person name="Van de Peer Y."/>
            <person name="Podila G.K."/>
            <person name="Polle A."/>
            <person name="Pukkila P.J."/>
            <person name="Richardson P.M."/>
            <person name="Rouze P."/>
            <person name="Sanders I.R."/>
            <person name="Stajich J.E."/>
            <person name="Tunlid A."/>
            <person name="Tuskan G."/>
            <person name="Grigoriev I.V."/>
        </authorList>
    </citation>
    <scope>NUCLEOTIDE SEQUENCE [LARGE SCALE GENOMIC DNA]</scope>
    <source>
        <strain evidence="2">S238N-H82 / ATCC MYA-4686</strain>
    </source>
</reference>
<dbReference type="STRING" id="486041.B0DXZ1"/>
<proteinExistence type="predicted"/>
<dbReference type="OrthoDB" id="441812at2759"/>
<dbReference type="InterPro" id="IPR046341">
    <property type="entry name" value="SET_dom_sf"/>
</dbReference>
<dbReference type="GeneID" id="6084416"/>
<dbReference type="Proteomes" id="UP000001194">
    <property type="component" value="Unassembled WGS sequence"/>
</dbReference>
<name>B0DXZ1_LACBS</name>
<dbReference type="KEGG" id="lbc:LACBIDRAFT_313280"/>
<keyword evidence="2" id="KW-1185">Reference proteome</keyword>
<dbReference type="AlphaFoldDB" id="B0DXZ1"/>
<organism evidence="2">
    <name type="scientific">Laccaria bicolor (strain S238N-H82 / ATCC MYA-4686)</name>
    <name type="common">Bicoloured deceiver</name>
    <name type="synonym">Laccaria laccata var. bicolor</name>
    <dbReference type="NCBI Taxonomy" id="486041"/>
    <lineage>
        <taxon>Eukaryota</taxon>
        <taxon>Fungi</taxon>
        <taxon>Dikarya</taxon>
        <taxon>Basidiomycota</taxon>
        <taxon>Agaricomycotina</taxon>
        <taxon>Agaricomycetes</taxon>
        <taxon>Agaricomycetidae</taxon>
        <taxon>Agaricales</taxon>
        <taxon>Agaricineae</taxon>
        <taxon>Hydnangiaceae</taxon>
        <taxon>Laccaria</taxon>
    </lineage>
</organism>
<protein>
    <submittedName>
        <fullName evidence="1">Predicted protein</fullName>
    </submittedName>
</protein>
<dbReference type="SUPFAM" id="SSF82199">
    <property type="entry name" value="SET domain"/>
    <property type="match status" value="1"/>
</dbReference>
<accession>B0DXZ1</accession>
<dbReference type="Gene3D" id="3.90.1410.10">
    <property type="entry name" value="set domain protein methyltransferase, domain 1"/>
    <property type="match status" value="1"/>
</dbReference>
<dbReference type="PANTHER" id="PTHR13271:SF34">
    <property type="entry name" value="N-LYSINE METHYLTRANSFERASE SETD6"/>
    <property type="match status" value="1"/>
</dbReference>
<evidence type="ECO:0000313" key="2">
    <source>
        <dbReference type="Proteomes" id="UP000001194"/>
    </source>
</evidence>
<dbReference type="EMBL" id="DS547148">
    <property type="protein sequence ID" value="EDR00549.1"/>
    <property type="molecule type" value="Genomic_DNA"/>
</dbReference>
<dbReference type="InParanoid" id="B0DXZ1"/>